<organism evidence="1 2">
    <name type="scientific">Coprinopsis cinerea (strain Okayama-7 / 130 / ATCC MYA-4618 / FGSC 9003)</name>
    <name type="common">Inky cap fungus</name>
    <name type="synonym">Hormographiella aspergillata</name>
    <dbReference type="NCBI Taxonomy" id="240176"/>
    <lineage>
        <taxon>Eukaryota</taxon>
        <taxon>Fungi</taxon>
        <taxon>Dikarya</taxon>
        <taxon>Basidiomycota</taxon>
        <taxon>Agaricomycotina</taxon>
        <taxon>Agaricomycetes</taxon>
        <taxon>Agaricomycetidae</taxon>
        <taxon>Agaricales</taxon>
        <taxon>Agaricineae</taxon>
        <taxon>Psathyrellaceae</taxon>
        <taxon>Coprinopsis</taxon>
    </lineage>
</organism>
<dbReference type="AlphaFoldDB" id="A8P1C3"/>
<dbReference type="GeneID" id="6014635"/>
<comment type="caution">
    <text evidence="1">The sequence shown here is derived from an EMBL/GenBank/DDBJ whole genome shotgun (WGS) entry which is preliminary data.</text>
</comment>
<reference evidence="1 2" key="1">
    <citation type="journal article" date="2010" name="Proc. Natl. Acad. Sci. U.S.A.">
        <title>Insights into evolution of multicellular fungi from the assembled chromosomes of the mushroom Coprinopsis cinerea (Coprinus cinereus).</title>
        <authorList>
            <person name="Stajich J.E."/>
            <person name="Wilke S.K."/>
            <person name="Ahren D."/>
            <person name="Au C.H."/>
            <person name="Birren B.W."/>
            <person name="Borodovsky M."/>
            <person name="Burns C."/>
            <person name="Canback B."/>
            <person name="Casselton L.A."/>
            <person name="Cheng C.K."/>
            <person name="Deng J."/>
            <person name="Dietrich F.S."/>
            <person name="Fargo D.C."/>
            <person name="Farman M.L."/>
            <person name="Gathman A.C."/>
            <person name="Goldberg J."/>
            <person name="Guigo R."/>
            <person name="Hoegger P.J."/>
            <person name="Hooker J.B."/>
            <person name="Huggins A."/>
            <person name="James T.Y."/>
            <person name="Kamada T."/>
            <person name="Kilaru S."/>
            <person name="Kodira C."/>
            <person name="Kues U."/>
            <person name="Kupfer D."/>
            <person name="Kwan H.S."/>
            <person name="Lomsadze A."/>
            <person name="Li W."/>
            <person name="Lilly W.W."/>
            <person name="Ma L.J."/>
            <person name="Mackey A.J."/>
            <person name="Manning G."/>
            <person name="Martin F."/>
            <person name="Muraguchi H."/>
            <person name="Natvig D.O."/>
            <person name="Palmerini H."/>
            <person name="Ramesh M.A."/>
            <person name="Rehmeyer C.J."/>
            <person name="Roe B.A."/>
            <person name="Shenoy N."/>
            <person name="Stanke M."/>
            <person name="Ter-Hovhannisyan V."/>
            <person name="Tunlid A."/>
            <person name="Velagapudi R."/>
            <person name="Vision T.J."/>
            <person name="Zeng Q."/>
            <person name="Zolan M.E."/>
            <person name="Pukkila P.J."/>
        </authorList>
    </citation>
    <scope>NUCLEOTIDE SEQUENCE [LARGE SCALE GENOMIC DNA]</scope>
    <source>
        <strain evidence="2">Okayama-7 / 130 / ATCC MYA-4618 / FGSC 9003</strain>
    </source>
</reference>
<dbReference type="RefSeq" id="XP_001838066.1">
    <property type="nucleotide sequence ID" value="XM_001838014.1"/>
</dbReference>
<dbReference type="KEGG" id="cci:CC1G_05547"/>
<keyword evidence="2" id="KW-1185">Reference proteome</keyword>
<evidence type="ECO:0000313" key="2">
    <source>
        <dbReference type="Proteomes" id="UP000001861"/>
    </source>
</evidence>
<sequence>MPHLHTLIIEERAWDRYEHEPIVNTRPYLHDFFSRLVFTRLSFLELSTFCNVKYGSSSIVSCRSSPSTSTPWTRSRPSASYYAGFLASLSRQSHFREMAAGVSKLELTFMLPSRLADENTVTARDPETSAYLQEFFDVFRGADDITASPAALPFLLDYRQMMKTSVPGVYRPSFRRLQSLAAAGVTLQSFPKVRDRLTELVSLRQTVFPNCPRPVVLFRGLNRIRDSQ</sequence>
<accession>A8P1C3</accession>
<gene>
    <name evidence="1" type="ORF">CC1G_05547</name>
</gene>
<name>A8P1C3_COPC7</name>
<proteinExistence type="predicted"/>
<dbReference type="InParanoid" id="A8P1C3"/>
<protein>
    <submittedName>
        <fullName evidence="1">Uncharacterized protein</fullName>
    </submittedName>
</protein>
<evidence type="ECO:0000313" key="1">
    <source>
        <dbReference type="EMBL" id="EAU83643.1"/>
    </source>
</evidence>
<dbReference type="Proteomes" id="UP000001861">
    <property type="component" value="Unassembled WGS sequence"/>
</dbReference>
<dbReference type="VEuPathDB" id="FungiDB:CC1G_05547"/>
<dbReference type="EMBL" id="AACS02000013">
    <property type="protein sequence ID" value="EAU83643.1"/>
    <property type="molecule type" value="Genomic_DNA"/>
</dbReference>